<evidence type="ECO:0000256" key="3">
    <source>
        <dbReference type="ARBA" id="ARBA00006014"/>
    </source>
</evidence>
<evidence type="ECO:0000256" key="9">
    <source>
        <dbReference type="ARBA" id="ARBA00022833"/>
    </source>
</evidence>
<keyword evidence="9" id="KW-0862">Zinc</keyword>
<dbReference type="GO" id="GO:0008270">
    <property type="term" value="F:zinc ion binding"/>
    <property type="evidence" value="ECO:0007669"/>
    <property type="project" value="TreeGrafter"/>
</dbReference>
<evidence type="ECO:0000259" key="13">
    <source>
        <dbReference type="Pfam" id="PF04389"/>
    </source>
</evidence>
<name>A0A9Q0M4B2_BLOTA</name>
<evidence type="ECO:0000256" key="10">
    <source>
        <dbReference type="ARBA" id="ARBA00023157"/>
    </source>
</evidence>
<feature type="domain" description="Peptidase M28" evidence="13">
    <location>
        <begin position="134"/>
        <end position="363"/>
    </location>
</feature>
<keyword evidence="12" id="KW-0732">Signal</keyword>
<gene>
    <name evidence="14" type="ORF">RDWZM_009585</name>
</gene>
<keyword evidence="11" id="KW-0012">Acyltransferase</keyword>
<evidence type="ECO:0000256" key="4">
    <source>
        <dbReference type="ARBA" id="ARBA00012012"/>
    </source>
</evidence>
<evidence type="ECO:0000256" key="2">
    <source>
        <dbReference type="ARBA" id="ARBA00004613"/>
    </source>
</evidence>
<dbReference type="AlphaFoldDB" id="A0A9Q0M4B2"/>
<dbReference type="GO" id="GO:0016603">
    <property type="term" value="F:glutaminyl-peptide cyclotransferase activity"/>
    <property type="evidence" value="ECO:0007669"/>
    <property type="project" value="UniProtKB-EC"/>
</dbReference>
<sequence>MSSFLNSLLLLPVILLIRFLFPSINLPTSNQALVSATSQSALIEGSKNPSWSIKGTTNDKIIETDLSRLVATTESDYKSFNETLFQIMVPRVSGTKGNEDVRLYIIDYLRKLNWFVEEDSFHDRTPFGMKPFTNIIATHNPDACKRVVLSCHYDSKYFRDFEFVGATDSAVPCTMILELVRILNEKLHRHKNNELTLQLMFFDGEEAFKDWTSTDSLYGSRHLASKMMNELRSATACPNDRSIRTELQRIEVLILLDLIGEASPQFCNHFSETKSLFDRLMTTEKRLNRLKLLESKRKSGTRYFPSTCFDSWRVEDDHIPFLQKGVPPLHIIATPFPQQWHKKGDDSEHLHHPTINNLMKIFRVFLIEYFDLK</sequence>
<dbReference type="SUPFAM" id="SSF53187">
    <property type="entry name" value="Zn-dependent exopeptidases"/>
    <property type="match status" value="1"/>
</dbReference>
<dbReference type="PANTHER" id="PTHR12283">
    <property type="entry name" value="GLUTAMINYL-PEPTIDE CYCLOTRANSFERASE"/>
    <property type="match status" value="1"/>
</dbReference>
<comment type="subcellular location">
    <subcellularLocation>
        <location evidence="2">Secreted</location>
    </subcellularLocation>
</comment>
<dbReference type="InterPro" id="IPR040234">
    <property type="entry name" value="QC/QCL"/>
</dbReference>
<dbReference type="GO" id="GO:0005576">
    <property type="term" value="C:extracellular region"/>
    <property type="evidence" value="ECO:0007669"/>
    <property type="project" value="UniProtKB-SubCell"/>
</dbReference>
<evidence type="ECO:0000256" key="11">
    <source>
        <dbReference type="ARBA" id="ARBA00023315"/>
    </source>
</evidence>
<protein>
    <recommendedName>
        <fullName evidence="5">Glutaminyl-peptide cyclotransferase</fullName>
        <ecNumber evidence="4">2.3.2.5</ecNumber>
    </recommendedName>
</protein>
<evidence type="ECO:0000256" key="1">
    <source>
        <dbReference type="ARBA" id="ARBA00000001"/>
    </source>
</evidence>
<keyword evidence="7" id="KW-0808">Transferase</keyword>
<reference evidence="14" key="1">
    <citation type="submission" date="2022-12" db="EMBL/GenBank/DDBJ databases">
        <title>Genome assemblies of Blomia tropicalis.</title>
        <authorList>
            <person name="Cui Y."/>
        </authorList>
    </citation>
    <scope>NUCLEOTIDE SEQUENCE</scope>
    <source>
        <tissue evidence="14">Adult mites</tissue>
    </source>
</reference>
<evidence type="ECO:0000256" key="6">
    <source>
        <dbReference type="ARBA" id="ARBA00022525"/>
    </source>
</evidence>
<accession>A0A9Q0M4B2</accession>
<dbReference type="Gene3D" id="3.40.630.10">
    <property type="entry name" value="Zn peptidases"/>
    <property type="match status" value="1"/>
</dbReference>
<comment type="catalytic activity">
    <reaction evidence="1">
        <text>N-terminal L-glutaminyl-[peptide] = N-terminal 5-oxo-L-prolyl-[peptide] + NH4(+)</text>
        <dbReference type="Rhea" id="RHEA:23652"/>
        <dbReference type="Rhea" id="RHEA-COMP:11736"/>
        <dbReference type="Rhea" id="RHEA-COMP:11846"/>
        <dbReference type="ChEBI" id="CHEBI:28938"/>
        <dbReference type="ChEBI" id="CHEBI:64722"/>
        <dbReference type="ChEBI" id="CHEBI:87215"/>
        <dbReference type="EC" id="2.3.2.5"/>
    </reaction>
</comment>
<dbReference type="EC" id="2.3.2.5" evidence="4"/>
<keyword evidence="6" id="KW-0964">Secreted</keyword>
<evidence type="ECO:0000256" key="8">
    <source>
        <dbReference type="ARBA" id="ARBA00022723"/>
    </source>
</evidence>
<dbReference type="InterPro" id="IPR007484">
    <property type="entry name" value="Peptidase_M28"/>
</dbReference>
<evidence type="ECO:0000256" key="5">
    <source>
        <dbReference type="ARBA" id="ARBA00016861"/>
    </source>
</evidence>
<dbReference type="FunFam" id="3.40.630.10:FF:000029">
    <property type="entry name" value="Glutaminyl-peptide cyclotransferase"/>
    <property type="match status" value="1"/>
</dbReference>
<keyword evidence="15" id="KW-1185">Reference proteome</keyword>
<dbReference type="CDD" id="cd03880">
    <property type="entry name" value="M28_QC_like"/>
    <property type="match status" value="1"/>
</dbReference>
<dbReference type="OMA" id="NQRTHQL"/>
<proteinExistence type="inferred from homology"/>
<feature type="chain" id="PRO_5040220689" description="Glutaminyl-peptide cyclotransferase" evidence="12">
    <location>
        <begin position="23"/>
        <end position="373"/>
    </location>
</feature>
<comment type="similarity">
    <text evidence="3">Belongs to the glutaminyl-peptide cyclotransferase family.</text>
</comment>
<dbReference type="Proteomes" id="UP001142055">
    <property type="component" value="Chromosome 3"/>
</dbReference>
<keyword evidence="8" id="KW-0479">Metal-binding</keyword>
<keyword evidence="10" id="KW-1015">Disulfide bond</keyword>
<dbReference type="Pfam" id="PF04389">
    <property type="entry name" value="Peptidase_M28"/>
    <property type="match status" value="1"/>
</dbReference>
<evidence type="ECO:0000313" key="15">
    <source>
        <dbReference type="Proteomes" id="UP001142055"/>
    </source>
</evidence>
<evidence type="ECO:0000256" key="7">
    <source>
        <dbReference type="ARBA" id="ARBA00022679"/>
    </source>
</evidence>
<evidence type="ECO:0000256" key="12">
    <source>
        <dbReference type="SAM" id="SignalP"/>
    </source>
</evidence>
<dbReference type="InterPro" id="IPR037457">
    <property type="entry name" value="M28_QC"/>
</dbReference>
<evidence type="ECO:0000313" key="14">
    <source>
        <dbReference type="EMBL" id="KAJ6218428.1"/>
    </source>
</evidence>
<feature type="signal peptide" evidence="12">
    <location>
        <begin position="1"/>
        <end position="22"/>
    </location>
</feature>
<organism evidence="14 15">
    <name type="scientific">Blomia tropicalis</name>
    <name type="common">Mite</name>
    <dbReference type="NCBI Taxonomy" id="40697"/>
    <lineage>
        <taxon>Eukaryota</taxon>
        <taxon>Metazoa</taxon>
        <taxon>Ecdysozoa</taxon>
        <taxon>Arthropoda</taxon>
        <taxon>Chelicerata</taxon>
        <taxon>Arachnida</taxon>
        <taxon>Acari</taxon>
        <taxon>Acariformes</taxon>
        <taxon>Sarcoptiformes</taxon>
        <taxon>Astigmata</taxon>
        <taxon>Glycyphagoidea</taxon>
        <taxon>Echimyopodidae</taxon>
        <taxon>Blomia</taxon>
    </lineage>
</organism>
<dbReference type="EMBL" id="JAPWDV010000003">
    <property type="protein sequence ID" value="KAJ6218428.1"/>
    <property type="molecule type" value="Genomic_DNA"/>
</dbReference>
<dbReference type="PANTHER" id="PTHR12283:SF6">
    <property type="entry name" value="GLUTAMINYL-PEPTIDE CYCLOTRANSFERASE-RELATED"/>
    <property type="match status" value="1"/>
</dbReference>
<comment type="caution">
    <text evidence="14">The sequence shown here is derived from an EMBL/GenBank/DDBJ whole genome shotgun (WGS) entry which is preliminary data.</text>
</comment>